<evidence type="ECO:0000313" key="4">
    <source>
        <dbReference type="WBParaSite" id="Minc3s01578g24852"/>
    </source>
</evidence>
<feature type="compositionally biased region" description="Basic residues" evidence="1">
    <location>
        <begin position="157"/>
        <end position="191"/>
    </location>
</feature>
<name>A0A914MDU9_MELIC</name>
<evidence type="ECO:0000313" key="3">
    <source>
        <dbReference type="Proteomes" id="UP000887563"/>
    </source>
</evidence>
<feature type="signal peptide" evidence="2">
    <location>
        <begin position="1"/>
        <end position="21"/>
    </location>
</feature>
<feature type="region of interest" description="Disordered" evidence="1">
    <location>
        <begin position="157"/>
        <end position="212"/>
    </location>
</feature>
<proteinExistence type="predicted"/>
<feature type="chain" id="PRO_5037686861" evidence="2">
    <location>
        <begin position="22"/>
        <end position="212"/>
    </location>
</feature>
<evidence type="ECO:0000256" key="1">
    <source>
        <dbReference type="SAM" id="MobiDB-lite"/>
    </source>
</evidence>
<evidence type="ECO:0000256" key="2">
    <source>
        <dbReference type="SAM" id="SignalP"/>
    </source>
</evidence>
<sequence>MNLSIIFILFVLFIVILPSYNARISKKTKEMVDYCERHSTNVIHQENRRECCDELIDKIIKKKKNDRFFNKHKHITNEQHIQHVFGYFKKKNDLPKVCREVSSWKTKIGRKLKLHRVGRNKHGQDKNKHKNNQQEHNHHIKHHIKKLKHVHNPLKKLKGKHNGNEKKHKNNNNHHPVNKLKKMIKKRKPKIKKEQGNKHHLKNILHKDKNHN</sequence>
<accession>A0A914MDU9</accession>
<dbReference type="AlphaFoldDB" id="A0A914MDU9"/>
<keyword evidence="3" id="KW-1185">Reference proteome</keyword>
<dbReference type="WBParaSite" id="Minc3s01578g24852">
    <property type="protein sequence ID" value="Minc3s01578g24852"/>
    <property type="gene ID" value="Minc3s01578g24852"/>
</dbReference>
<dbReference type="Proteomes" id="UP000887563">
    <property type="component" value="Unplaced"/>
</dbReference>
<reference evidence="4" key="1">
    <citation type="submission" date="2022-11" db="UniProtKB">
        <authorList>
            <consortium name="WormBaseParasite"/>
        </authorList>
    </citation>
    <scope>IDENTIFICATION</scope>
</reference>
<protein>
    <submittedName>
        <fullName evidence="4">Uncharacterized protein</fullName>
    </submittedName>
</protein>
<organism evidence="3 4">
    <name type="scientific">Meloidogyne incognita</name>
    <name type="common">Southern root-knot nematode worm</name>
    <name type="synonym">Oxyuris incognita</name>
    <dbReference type="NCBI Taxonomy" id="6306"/>
    <lineage>
        <taxon>Eukaryota</taxon>
        <taxon>Metazoa</taxon>
        <taxon>Ecdysozoa</taxon>
        <taxon>Nematoda</taxon>
        <taxon>Chromadorea</taxon>
        <taxon>Rhabditida</taxon>
        <taxon>Tylenchina</taxon>
        <taxon>Tylenchomorpha</taxon>
        <taxon>Tylenchoidea</taxon>
        <taxon>Meloidogynidae</taxon>
        <taxon>Meloidogyninae</taxon>
        <taxon>Meloidogyne</taxon>
        <taxon>Meloidogyne incognita group</taxon>
    </lineage>
</organism>
<keyword evidence="2" id="KW-0732">Signal</keyword>